<dbReference type="PANTHER" id="PTHR42034">
    <property type="entry name" value="CHROMOSOME 7, WHOLE GENOME SHOTGUN SEQUENCE-RELATED"/>
    <property type="match status" value="1"/>
</dbReference>
<dbReference type="Gene3D" id="3.30.559.30">
    <property type="entry name" value="Nonribosomal peptide synthetase, condensation domain"/>
    <property type="match status" value="1"/>
</dbReference>
<dbReference type="PANTHER" id="PTHR42034:SF1">
    <property type="entry name" value="CONDENSATION DOMAIN-CONTAINING PROTEIN"/>
    <property type="match status" value="1"/>
</dbReference>
<dbReference type="Proteomes" id="UP001215598">
    <property type="component" value="Unassembled WGS sequence"/>
</dbReference>
<dbReference type="GO" id="GO:0043386">
    <property type="term" value="P:mycotoxin biosynthetic process"/>
    <property type="evidence" value="ECO:0007669"/>
    <property type="project" value="InterPro"/>
</dbReference>
<dbReference type="Pfam" id="PF07428">
    <property type="entry name" value="Tri3"/>
    <property type="match status" value="1"/>
</dbReference>
<protein>
    <submittedName>
        <fullName evidence="3">Uncharacterized protein</fullName>
    </submittedName>
</protein>
<dbReference type="Gene3D" id="3.30.559.10">
    <property type="entry name" value="Chloramphenicol acetyltransferase-like domain"/>
    <property type="match status" value="1"/>
</dbReference>
<keyword evidence="2" id="KW-0808">Transferase</keyword>
<dbReference type="InterPro" id="IPR009992">
    <property type="entry name" value="Tri3/Sat12/Sat16/Mac1"/>
</dbReference>
<sequence>MAARSVYDWSPSPDDPSCYTRRGWGFEILNDVSNRQKHGQTTMLFGADISAVRPFVTNSLLEHARSAWVSLRYTLPTLAVHVEQDTEGHTLLTYRTASSGADAQAWAHRTLVFDEEHKTLDDLRQKIEGRPLPDANGDEVFLHLIVRSDTSFGVLLYTSHVPFDGVALKIVTTQFLKKLALLLDGGSPDLNLKWGDEYTNLPPAAGRVPGPNEVVGGAQYDETLKSVMMGFATAIPRGHNFRFRGRTGPGARRHLRLPLSVSETTKLLEFAKSNGLTVNQVVHAALMMVCVFDNPPTDDTPTDAVVVGLNVVNARYQLQSAYSGRDGYLGLAVGGSLIAVPLSTLRTPNKSEKDKLIDAAHVVKAEYLKVKAYPSLLAIAQQQAEMMLPALKDSLYVRPPWTGPPYLGDGRGEDYLDRAYPGGDGSTVLNLDEFLVSVNVTDPGGFFRAFSWRDRLVLCVDHNEHTVDREAVQIWMDKWVELLRFLF</sequence>
<reference evidence="3" key="1">
    <citation type="submission" date="2023-03" db="EMBL/GenBank/DDBJ databases">
        <title>Massive genome expansion in bonnet fungi (Mycena s.s.) driven by repeated elements and novel gene families across ecological guilds.</title>
        <authorList>
            <consortium name="Lawrence Berkeley National Laboratory"/>
            <person name="Harder C.B."/>
            <person name="Miyauchi S."/>
            <person name="Viragh M."/>
            <person name="Kuo A."/>
            <person name="Thoen E."/>
            <person name="Andreopoulos B."/>
            <person name="Lu D."/>
            <person name="Skrede I."/>
            <person name="Drula E."/>
            <person name="Henrissat B."/>
            <person name="Morin E."/>
            <person name="Kohler A."/>
            <person name="Barry K."/>
            <person name="LaButti K."/>
            <person name="Morin E."/>
            <person name="Salamov A."/>
            <person name="Lipzen A."/>
            <person name="Mereny Z."/>
            <person name="Hegedus B."/>
            <person name="Baldrian P."/>
            <person name="Stursova M."/>
            <person name="Weitz H."/>
            <person name="Taylor A."/>
            <person name="Grigoriev I.V."/>
            <person name="Nagy L.G."/>
            <person name="Martin F."/>
            <person name="Kauserud H."/>
        </authorList>
    </citation>
    <scope>NUCLEOTIDE SEQUENCE</scope>
    <source>
        <strain evidence="3">CBHHK182m</strain>
    </source>
</reference>
<dbReference type="EMBL" id="JARKIB010000031">
    <property type="protein sequence ID" value="KAJ7763050.1"/>
    <property type="molecule type" value="Genomic_DNA"/>
</dbReference>
<name>A0AAD7JI82_9AGAR</name>
<evidence type="ECO:0000256" key="2">
    <source>
        <dbReference type="ARBA" id="ARBA00022679"/>
    </source>
</evidence>
<keyword evidence="4" id="KW-1185">Reference proteome</keyword>
<evidence type="ECO:0000313" key="3">
    <source>
        <dbReference type="EMBL" id="KAJ7763050.1"/>
    </source>
</evidence>
<gene>
    <name evidence="3" type="ORF">B0H16DRAFT_1311361</name>
</gene>
<comment type="caution">
    <text evidence="3">The sequence shown here is derived from an EMBL/GenBank/DDBJ whole genome shotgun (WGS) entry which is preliminary data.</text>
</comment>
<dbReference type="GO" id="GO:0016407">
    <property type="term" value="F:acetyltransferase activity"/>
    <property type="evidence" value="ECO:0007669"/>
    <property type="project" value="InterPro"/>
</dbReference>
<organism evidence="3 4">
    <name type="scientific">Mycena metata</name>
    <dbReference type="NCBI Taxonomy" id="1033252"/>
    <lineage>
        <taxon>Eukaryota</taxon>
        <taxon>Fungi</taxon>
        <taxon>Dikarya</taxon>
        <taxon>Basidiomycota</taxon>
        <taxon>Agaricomycotina</taxon>
        <taxon>Agaricomycetes</taxon>
        <taxon>Agaricomycetidae</taxon>
        <taxon>Agaricales</taxon>
        <taxon>Marasmiineae</taxon>
        <taxon>Mycenaceae</taxon>
        <taxon>Mycena</taxon>
    </lineage>
</organism>
<dbReference type="AlphaFoldDB" id="A0AAD7JI82"/>
<comment type="similarity">
    <text evidence="1">Belongs to the trichothecene O-acetyltransferase family.</text>
</comment>
<dbReference type="InterPro" id="IPR023213">
    <property type="entry name" value="CAT-like_dom_sf"/>
</dbReference>
<evidence type="ECO:0000313" key="4">
    <source>
        <dbReference type="Proteomes" id="UP001215598"/>
    </source>
</evidence>
<dbReference type="SUPFAM" id="SSF52777">
    <property type="entry name" value="CoA-dependent acyltransferases"/>
    <property type="match status" value="1"/>
</dbReference>
<proteinExistence type="inferred from homology"/>
<accession>A0AAD7JI82</accession>
<evidence type="ECO:0000256" key="1">
    <source>
        <dbReference type="ARBA" id="ARBA00006439"/>
    </source>
</evidence>